<sequence length="9" mass="1191">MLRFCFFDI</sequence>
<organism evidence="1">
    <name type="scientific">Anguilla anguilla</name>
    <name type="common">European freshwater eel</name>
    <name type="synonym">Muraena anguilla</name>
    <dbReference type="NCBI Taxonomy" id="7936"/>
    <lineage>
        <taxon>Eukaryota</taxon>
        <taxon>Metazoa</taxon>
        <taxon>Chordata</taxon>
        <taxon>Craniata</taxon>
        <taxon>Vertebrata</taxon>
        <taxon>Euteleostomi</taxon>
        <taxon>Actinopterygii</taxon>
        <taxon>Neopterygii</taxon>
        <taxon>Teleostei</taxon>
        <taxon>Anguilliformes</taxon>
        <taxon>Anguillidae</taxon>
        <taxon>Anguilla</taxon>
    </lineage>
</organism>
<proteinExistence type="predicted"/>
<protein>
    <submittedName>
        <fullName evidence="1">Uncharacterized protein</fullName>
    </submittedName>
</protein>
<evidence type="ECO:0000313" key="1">
    <source>
        <dbReference type="EMBL" id="JAH20447.1"/>
    </source>
</evidence>
<reference evidence="1" key="2">
    <citation type="journal article" date="2015" name="Fish Shellfish Immunol.">
        <title>Early steps in the European eel (Anguilla anguilla)-Vibrio vulnificus interaction in the gills: Role of the RtxA13 toxin.</title>
        <authorList>
            <person name="Callol A."/>
            <person name="Pajuelo D."/>
            <person name="Ebbesson L."/>
            <person name="Teles M."/>
            <person name="MacKenzie S."/>
            <person name="Amaro C."/>
        </authorList>
    </citation>
    <scope>NUCLEOTIDE SEQUENCE</scope>
</reference>
<name>A0A0E9QVH4_ANGAN</name>
<reference evidence="1" key="1">
    <citation type="submission" date="2014-11" db="EMBL/GenBank/DDBJ databases">
        <authorList>
            <person name="Amaro Gonzalez C."/>
        </authorList>
    </citation>
    <scope>NUCLEOTIDE SEQUENCE</scope>
</reference>
<accession>A0A0E9QVH4</accession>
<dbReference type="EMBL" id="GBXM01088130">
    <property type="protein sequence ID" value="JAH20447.1"/>
    <property type="molecule type" value="Transcribed_RNA"/>
</dbReference>